<accession>A0AAV9JQE7</accession>
<protein>
    <submittedName>
        <fullName evidence="2">Uncharacterized protein</fullName>
    </submittedName>
</protein>
<name>A0AAV9JQE7_9PEZI</name>
<sequence>MVETEMVEVESEKLPTATEEAKRYYNYLRYRVKGLQDLMLPPFPVRLTASAAFMDQHKDQQLFYDDVDSEDEDWVDISEESHEVPQEDEQEIARLAKEGGAMKQTAVKLQKKAIEAALEAAGVTGQQLVFFMKCVAEDSGWVSNCNTVDDLVKGLLSKYSWVKGAGAVLKELKSSFQHGRKTAGRDRATQLASLPVLGQVRKQRQQKQQQQQQPAPKASTIRREDFAGYEEVPLDETDLDCEPEILGRR</sequence>
<gene>
    <name evidence="2" type="ORF">LTR36_000678</name>
</gene>
<dbReference type="EMBL" id="JAVFHQ010000010">
    <property type="protein sequence ID" value="KAK4547720.1"/>
    <property type="molecule type" value="Genomic_DNA"/>
</dbReference>
<comment type="caution">
    <text evidence="2">The sequence shown here is derived from an EMBL/GenBank/DDBJ whole genome shotgun (WGS) entry which is preliminary data.</text>
</comment>
<evidence type="ECO:0000256" key="1">
    <source>
        <dbReference type="SAM" id="MobiDB-lite"/>
    </source>
</evidence>
<dbReference type="AlphaFoldDB" id="A0AAV9JQE7"/>
<evidence type="ECO:0000313" key="3">
    <source>
        <dbReference type="Proteomes" id="UP001324427"/>
    </source>
</evidence>
<evidence type="ECO:0000313" key="2">
    <source>
        <dbReference type="EMBL" id="KAK4547720.1"/>
    </source>
</evidence>
<reference evidence="2 3" key="1">
    <citation type="submission" date="2021-11" db="EMBL/GenBank/DDBJ databases">
        <title>Black yeast isolated from Biological Soil Crust.</title>
        <authorList>
            <person name="Kurbessoian T."/>
        </authorList>
    </citation>
    <scope>NUCLEOTIDE SEQUENCE [LARGE SCALE GENOMIC DNA]</scope>
    <source>
        <strain evidence="2 3">CCFEE 5522</strain>
    </source>
</reference>
<feature type="region of interest" description="Disordered" evidence="1">
    <location>
        <begin position="202"/>
        <end position="249"/>
    </location>
</feature>
<keyword evidence="3" id="KW-1185">Reference proteome</keyword>
<dbReference type="Proteomes" id="UP001324427">
    <property type="component" value="Unassembled WGS sequence"/>
</dbReference>
<proteinExistence type="predicted"/>
<feature type="compositionally biased region" description="Acidic residues" evidence="1">
    <location>
        <begin position="232"/>
        <end position="243"/>
    </location>
</feature>
<organism evidence="2 3">
    <name type="scientific">Oleoguttula mirabilis</name>
    <dbReference type="NCBI Taxonomy" id="1507867"/>
    <lineage>
        <taxon>Eukaryota</taxon>
        <taxon>Fungi</taxon>
        <taxon>Dikarya</taxon>
        <taxon>Ascomycota</taxon>
        <taxon>Pezizomycotina</taxon>
        <taxon>Dothideomycetes</taxon>
        <taxon>Dothideomycetidae</taxon>
        <taxon>Mycosphaerellales</taxon>
        <taxon>Teratosphaeriaceae</taxon>
        <taxon>Oleoguttula</taxon>
    </lineage>
</organism>